<keyword evidence="4" id="KW-1185">Reference proteome</keyword>
<feature type="transmembrane region" description="Helical" evidence="2">
    <location>
        <begin position="113"/>
        <end position="131"/>
    </location>
</feature>
<feature type="transmembrane region" description="Helical" evidence="2">
    <location>
        <begin position="207"/>
        <end position="231"/>
    </location>
</feature>
<protein>
    <submittedName>
        <fullName evidence="3">Uncharacterized protein</fullName>
    </submittedName>
</protein>
<feature type="compositionally biased region" description="Gly residues" evidence="1">
    <location>
        <begin position="390"/>
        <end position="402"/>
    </location>
</feature>
<gene>
    <name evidence="3" type="ORF">E3T61_19915</name>
</gene>
<evidence type="ECO:0000313" key="4">
    <source>
        <dbReference type="Proteomes" id="UP000298468"/>
    </source>
</evidence>
<feature type="compositionally biased region" description="Gly residues" evidence="1">
    <location>
        <begin position="423"/>
        <end position="437"/>
    </location>
</feature>
<keyword evidence="2" id="KW-0472">Membrane</keyword>
<sequence>MAHRKCRHSRSSEACRGRHPLHGRLLMNPECAENYFVCGAQGLAEGVADAVGGVNNAVNTAAGVANFWSDPAGNSFKMMQNGAKGLADNVLPALTHATLPDLTADWFLQAYRVSFALAIFVFVALLIPQIVRTARGHQSGRELGESLALYGPAFILGAMFGPALGAFLVSFFGALSDSLISWGVTNNAQTIVDKFSVMLSEENSDGLAGGAVLGVILMFFMILGLLIVLLMLIVQLITLYFSGVLFPLGFVWIVDPQKRKFGSKIAYLWFGILASHPLLFFLLAIAYSMMSAQVDVFSGSPTLAKTVTLVVSILALFMAGLSPLALTKFAPVIPTGGGGAAVAGPTIGSQSMQQADAKYGDSSPNSSASSKSDDSLSVSDESGSSPVTTGGTGSTGGGGGGSVAAEGDTATSSISEAASLGSTSGGATAGAAAGGGAAAAGGSAAVAETGMAAAGAAESATGVGAAIGIPTMIAAGAKAGFDTTKKVTDSVTDAAVAPVEDHEQHYGKDSTHE</sequence>
<accession>A0A4V3IW89</accession>
<feature type="region of interest" description="Disordered" evidence="1">
    <location>
        <begin position="353"/>
        <end position="437"/>
    </location>
</feature>
<comment type="caution">
    <text evidence="3">The sequence shown here is derived from an EMBL/GenBank/DDBJ whole genome shotgun (WGS) entry which is preliminary data.</text>
</comment>
<evidence type="ECO:0000256" key="2">
    <source>
        <dbReference type="SAM" id="Phobius"/>
    </source>
</evidence>
<evidence type="ECO:0000256" key="1">
    <source>
        <dbReference type="SAM" id="MobiDB-lite"/>
    </source>
</evidence>
<organism evidence="3 4">
    <name type="scientific">Cryobacterium lactosi</name>
    <dbReference type="NCBI Taxonomy" id="1259202"/>
    <lineage>
        <taxon>Bacteria</taxon>
        <taxon>Bacillati</taxon>
        <taxon>Actinomycetota</taxon>
        <taxon>Actinomycetes</taxon>
        <taxon>Micrococcales</taxon>
        <taxon>Microbacteriaceae</taxon>
        <taxon>Cryobacterium</taxon>
    </lineage>
</organism>
<keyword evidence="2" id="KW-0812">Transmembrane</keyword>
<feature type="compositionally biased region" description="Low complexity" evidence="1">
    <location>
        <begin position="361"/>
        <end position="389"/>
    </location>
</feature>
<name>A0A4V3IW89_9MICO</name>
<dbReference type="EMBL" id="SOHM01000042">
    <property type="protein sequence ID" value="TFD84037.1"/>
    <property type="molecule type" value="Genomic_DNA"/>
</dbReference>
<feature type="transmembrane region" description="Helical" evidence="2">
    <location>
        <begin position="266"/>
        <end position="287"/>
    </location>
</feature>
<feature type="transmembrane region" description="Helical" evidence="2">
    <location>
        <begin position="307"/>
        <end position="326"/>
    </location>
</feature>
<evidence type="ECO:0000313" key="3">
    <source>
        <dbReference type="EMBL" id="TFD84037.1"/>
    </source>
</evidence>
<dbReference type="AlphaFoldDB" id="A0A4V3IW89"/>
<proteinExistence type="predicted"/>
<feature type="transmembrane region" description="Helical" evidence="2">
    <location>
        <begin position="151"/>
        <end position="175"/>
    </location>
</feature>
<dbReference type="Proteomes" id="UP000298468">
    <property type="component" value="Unassembled WGS sequence"/>
</dbReference>
<reference evidence="3 4" key="1">
    <citation type="submission" date="2019-03" db="EMBL/GenBank/DDBJ databases">
        <title>Genomics of glacier-inhabiting Cryobacterium strains.</title>
        <authorList>
            <person name="Liu Q."/>
            <person name="Xin Y.-H."/>
        </authorList>
    </citation>
    <scope>NUCLEOTIDE SEQUENCE [LARGE SCALE GENOMIC DNA]</scope>
    <source>
        <strain evidence="3 4">Sr59</strain>
    </source>
</reference>
<keyword evidence="2" id="KW-1133">Transmembrane helix</keyword>
<dbReference type="OrthoDB" id="5116275at2"/>
<feature type="transmembrane region" description="Helical" evidence="2">
    <location>
        <begin position="237"/>
        <end position="254"/>
    </location>
</feature>